<evidence type="ECO:0000313" key="5">
    <source>
        <dbReference type="Proteomes" id="UP000214603"/>
    </source>
</evidence>
<name>A0A225M2N8_9BURK</name>
<dbReference type="PANTHER" id="PTHR11941:SF54">
    <property type="entry name" value="ENOYL-COA HYDRATASE, MITOCHONDRIAL"/>
    <property type="match status" value="1"/>
</dbReference>
<dbReference type="Pfam" id="PF00378">
    <property type="entry name" value="ECH_1"/>
    <property type="match status" value="1"/>
</dbReference>
<dbReference type="InterPro" id="IPR018376">
    <property type="entry name" value="Enoyl-CoA_hyd/isom_CS"/>
</dbReference>
<accession>A0A225M2N8</accession>
<dbReference type="InterPro" id="IPR001753">
    <property type="entry name" value="Enoyl-CoA_hydra/iso"/>
</dbReference>
<evidence type="ECO:0000256" key="1">
    <source>
        <dbReference type="ARBA" id="ARBA00005254"/>
    </source>
</evidence>
<gene>
    <name evidence="4" type="ORF">CEY11_22515</name>
</gene>
<evidence type="ECO:0000256" key="3">
    <source>
        <dbReference type="RuleBase" id="RU003707"/>
    </source>
</evidence>
<dbReference type="SUPFAM" id="SSF52096">
    <property type="entry name" value="ClpP/crotonase"/>
    <property type="match status" value="1"/>
</dbReference>
<dbReference type="PANTHER" id="PTHR11941">
    <property type="entry name" value="ENOYL-COA HYDRATASE-RELATED"/>
    <property type="match status" value="1"/>
</dbReference>
<dbReference type="CDD" id="cd06558">
    <property type="entry name" value="crotonase-like"/>
    <property type="match status" value="1"/>
</dbReference>
<reference evidence="5" key="1">
    <citation type="submission" date="2017-06" db="EMBL/GenBank/DDBJ databases">
        <title>Herbaspirillum phytohormonus sp. nov., isolated from the root nodule of Robinia pseudoacacia in lead-zinc mine.</title>
        <authorList>
            <person name="Fan M."/>
            <person name="Lin Y."/>
        </authorList>
    </citation>
    <scope>NUCLEOTIDE SEQUENCE [LARGE SCALE GENOMIC DNA]</scope>
    <source>
        <strain evidence="5">SC-089</strain>
    </source>
</reference>
<dbReference type="EMBL" id="NJIH01000015">
    <property type="protein sequence ID" value="OWT54493.1"/>
    <property type="molecule type" value="Genomic_DNA"/>
</dbReference>
<keyword evidence="5" id="KW-1185">Reference proteome</keyword>
<dbReference type="InterPro" id="IPR029045">
    <property type="entry name" value="ClpP/crotonase-like_dom_sf"/>
</dbReference>
<dbReference type="OrthoDB" id="9148881at2"/>
<dbReference type="InterPro" id="IPR014748">
    <property type="entry name" value="Enoyl-CoA_hydra_C"/>
</dbReference>
<dbReference type="AlphaFoldDB" id="A0A225M2N8"/>
<organism evidence="4 5">
    <name type="scientific">Candidimonas nitroreducens</name>
    <dbReference type="NCBI Taxonomy" id="683354"/>
    <lineage>
        <taxon>Bacteria</taxon>
        <taxon>Pseudomonadati</taxon>
        <taxon>Pseudomonadota</taxon>
        <taxon>Betaproteobacteria</taxon>
        <taxon>Burkholderiales</taxon>
        <taxon>Alcaligenaceae</taxon>
        <taxon>Candidimonas</taxon>
    </lineage>
</organism>
<dbReference type="RefSeq" id="WP_088605670.1">
    <property type="nucleotide sequence ID" value="NZ_NJIH01000015.1"/>
</dbReference>
<dbReference type="PROSITE" id="PS00166">
    <property type="entry name" value="ENOYL_COA_HYDRATASE"/>
    <property type="match status" value="1"/>
</dbReference>
<comment type="caution">
    <text evidence="4">The sequence shown here is derived from an EMBL/GenBank/DDBJ whole genome shotgun (WGS) entry which is preliminary data.</text>
</comment>
<evidence type="ECO:0000313" key="4">
    <source>
        <dbReference type="EMBL" id="OWT54493.1"/>
    </source>
</evidence>
<dbReference type="Gene3D" id="3.90.226.10">
    <property type="entry name" value="2-enoyl-CoA Hydratase, Chain A, domain 1"/>
    <property type="match status" value="1"/>
</dbReference>
<dbReference type="GO" id="GO:0016829">
    <property type="term" value="F:lyase activity"/>
    <property type="evidence" value="ECO:0007669"/>
    <property type="project" value="UniProtKB-KW"/>
</dbReference>
<dbReference type="GO" id="GO:0006635">
    <property type="term" value="P:fatty acid beta-oxidation"/>
    <property type="evidence" value="ECO:0007669"/>
    <property type="project" value="TreeGrafter"/>
</dbReference>
<dbReference type="Proteomes" id="UP000214603">
    <property type="component" value="Unassembled WGS sequence"/>
</dbReference>
<comment type="similarity">
    <text evidence="1 3">Belongs to the enoyl-CoA hydratase/isomerase family.</text>
</comment>
<sequence>MSGKIRVERTGCVATVVIDNPAKRNAMDQAMWTAMGDALLALEQEDDVRCVVLRGEGAEAFGSGADISEFSRLRSTKAQAIAFGRHGHRAMHAIQSSRKPTVAAIRGMCVGGGLELAIGCDIRLASDDAKFGVPIARLGGVLAYPELEGLVRVAGPQVALELLLEGRLIGAAEALAKGVISRAVPRAEFESELERTVQRIVSGAPLAARWHKKFVRRLLDATPLSDAELAEGYDCFDTEDFAEGWHAFLEKRTPSFQGK</sequence>
<keyword evidence="2" id="KW-0456">Lyase</keyword>
<evidence type="ECO:0000256" key="2">
    <source>
        <dbReference type="ARBA" id="ARBA00023239"/>
    </source>
</evidence>
<proteinExistence type="inferred from homology"/>
<dbReference type="Gene3D" id="1.10.12.10">
    <property type="entry name" value="Lyase 2-enoyl-coa Hydratase, Chain A, domain 2"/>
    <property type="match status" value="1"/>
</dbReference>
<protein>
    <submittedName>
        <fullName evidence="4">Enoyl-CoA hydratase</fullName>
    </submittedName>
</protein>